<dbReference type="InterPro" id="IPR018232">
    <property type="entry name" value="Glyco_hydro_37_CS"/>
</dbReference>
<accession>A0ABT8WNB0</accession>
<organism evidence="3 4">
    <name type="scientific">Flavivirga jejuensis</name>
    <dbReference type="NCBI Taxonomy" id="870487"/>
    <lineage>
        <taxon>Bacteria</taxon>
        <taxon>Pseudomonadati</taxon>
        <taxon>Bacteroidota</taxon>
        <taxon>Flavobacteriia</taxon>
        <taxon>Flavobacteriales</taxon>
        <taxon>Flavobacteriaceae</taxon>
        <taxon>Flavivirga</taxon>
    </lineage>
</organism>
<dbReference type="InterPro" id="IPR012341">
    <property type="entry name" value="6hp_glycosidase-like_sf"/>
</dbReference>
<dbReference type="Gene3D" id="1.50.10.10">
    <property type="match status" value="1"/>
</dbReference>
<dbReference type="PANTHER" id="PTHR23403:SF6">
    <property type="entry name" value="CYTOSOLIC NEUTRAL TREHALASE-RELATED"/>
    <property type="match status" value="1"/>
</dbReference>
<gene>
    <name evidence="3" type="ORF">Q4Q40_10670</name>
</gene>
<dbReference type="InterPro" id="IPR001661">
    <property type="entry name" value="Glyco_hydro_37"/>
</dbReference>
<evidence type="ECO:0000256" key="1">
    <source>
        <dbReference type="ARBA" id="ARBA00022801"/>
    </source>
</evidence>
<dbReference type="PROSITE" id="PS00927">
    <property type="entry name" value="TREHALASE_1"/>
    <property type="match status" value="1"/>
</dbReference>
<dbReference type="PANTHER" id="PTHR23403">
    <property type="entry name" value="TREHALASE"/>
    <property type="match status" value="1"/>
</dbReference>
<dbReference type="PRINTS" id="PR00744">
    <property type="entry name" value="GLHYDRLASE37"/>
</dbReference>
<dbReference type="InterPro" id="IPR008928">
    <property type="entry name" value="6-hairpin_glycosidase_sf"/>
</dbReference>
<keyword evidence="4" id="KW-1185">Reference proteome</keyword>
<dbReference type="SUPFAM" id="SSF48208">
    <property type="entry name" value="Six-hairpin glycosidases"/>
    <property type="match status" value="1"/>
</dbReference>
<name>A0ABT8WNB0_9FLAO</name>
<dbReference type="GO" id="GO:0016798">
    <property type="term" value="F:hydrolase activity, acting on glycosyl bonds"/>
    <property type="evidence" value="ECO:0007669"/>
    <property type="project" value="UniProtKB-KW"/>
</dbReference>
<dbReference type="PROSITE" id="PS00928">
    <property type="entry name" value="TREHALASE_2"/>
    <property type="match status" value="1"/>
</dbReference>
<dbReference type="EMBL" id="JAUOEL010000003">
    <property type="protein sequence ID" value="MDO5974647.1"/>
    <property type="molecule type" value="Genomic_DNA"/>
</dbReference>
<evidence type="ECO:0000256" key="2">
    <source>
        <dbReference type="ARBA" id="ARBA00023295"/>
    </source>
</evidence>
<keyword evidence="1" id="KW-0378">Hydrolase</keyword>
<protein>
    <submittedName>
        <fullName evidence="3">Trehalase family glycosidase</fullName>
    </submittedName>
</protein>
<keyword evidence="2 3" id="KW-0326">Glycosidase</keyword>
<comment type="caution">
    <text evidence="3">The sequence shown here is derived from an EMBL/GenBank/DDBJ whole genome shotgun (WGS) entry which is preliminary data.</text>
</comment>
<dbReference type="Pfam" id="PF01204">
    <property type="entry name" value="Trehalase"/>
    <property type="match status" value="1"/>
</dbReference>
<evidence type="ECO:0000313" key="3">
    <source>
        <dbReference type="EMBL" id="MDO5974647.1"/>
    </source>
</evidence>
<evidence type="ECO:0000313" key="4">
    <source>
        <dbReference type="Proteomes" id="UP001176806"/>
    </source>
</evidence>
<proteinExistence type="predicted"/>
<dbReference type="RefSeq" id="WP_303301779.1">
    <property type="nucleotide sequence ID" value="NZ_BAABDA010000050.1"/>
</dbReference>
<sequence>MKLPVNKSKLISELIKQEDTTGSYTITVDDLGEKEFFIGNEEGENVVIKGTYHLSNLLQEAALLINKEEDIILKHIVEEPVTRISRVIKDYYWDKLTRSFDNEDLLNVLEDEKMQGDFLRLYVPESDAEALAFYKQKTIGHTHVKVETISENISNEEIIALNKKPGILALAYSKEKEKSIPFVVPGGRFNEMYGWDSYFIGLGLIIDDKFDLAQAMIDNLEYQIIHYGKILNANRSYYLSRSQPPFFTSFIKEFYETYSDKLQLSWLKQKLTTAISEYFNVWMTENVRLTDTGLNRYFGEGAGVPNETEPEHFDTIFKTFAKRCNMSLIEFKEKYNKKEIVDETLDKYFIHDRSMRESGHDTTNRLDDCSAHLNTVDLNSLLYKSETDIAYFITTYFNDSFSYNNNTFNADEWLQRANKRKQLMIDFMWNEKEATFYDYNFIKKEQQPCVSTTNLYPLWANLCTQEQAENLIDKQLPNLICKGGLASTSSLEIMPKDGIERQWDFPYGWAPHQMLIWQGLKSYGFEEKAQELIYRWLWLIVKTVVNYNGLIPEKFDVNKCTHQVDVEYGNVGTNFKYVTDGGFGWTNASYKLGIKFLEDKHLDSLNMLIDPDLIFSKTLRI</sequence>
<reference evidence="3" key="1">
    <citation type="submission" date="2023-07" db="EMBL/GenBank/DDBJ databases">
        <title>Two novel species in the genus Flavivirga.</title>
        <authorList>
            <person name="Kwon K."/>
        </authorList>
    </citation>
    <scope>NUCLEOTIDE SEQUENCE</scope>
    <source>
        <strain evidence="3">KACC 14158</strain>
    </source>
</reference>
<dbReference type="Proteomes" id="UP001176806">
    <property type="component" value="Unassembled WGS sequence"/>
</dbReference>